<dbReference type="PRINTS" id="PR01270">
    <property type="entry name" value="HDASUPER"/>
</dbReference>
<proteinExistence type="inferred from homology"/>
<evidence type="ECO:0000256" key="17">
    <source>
        <dbReference type="PIRNR" id="PIRNR037913"/>
    </source>
</evidence>
<comment type="catalytic activity">
    <reaction evidence="14">
        <text>N(6)-acetyl-L-lysyl-[protein] + H2O = L-lysyl-[protein] + acetate</text>
        <dbReference type="Rhea" id="RHEA:58108"/>
        <dbReference type="Rhea" id="RHEA-COMP:9752"/>
        <dbReference type="Rhea" id="RHEA-COMP:10731"/>
        <dbReference type="ChEBI" id="CHEBI:15377"/>
        <dbReference type="ChEBI" id="CHEBI:29969"/>
        <dbReference type="ChEBI" id="CHEBI:30089"/>
        <dbReference type="ChEBI" id="CHEBI:61930"/>
    </reaction>
    <physiologicalReaction direction="left-to-right" evidence="14">
        <dbReference type="Rhea" id="RHEA:58109"/>
    </physiologicalReaction>
</comment>
<evidence type="ECO:0000256" key="18">
    <source>
        <dbReference type="PIRSR" id="PIRSR037913-1"/>
    </source>
</evidence>
<keyword evidence="6" id="KW-0963">Cytoplasm</keyword>
<comment type="catalytic activity">
    <reaction evidence="15">
        <text>N(6)-(2E)-butenoyl-L-lysyl-[protein] + H2O = (2E)-2-butenoate + L-lysyl-[protein]</text>
        <dbReference type="Rhea" id="RHEA:69172"/>
        <dbReference type="Rhea" id="RHEA-COMP:9752"/>
        <dbReference type="Rhea" id="RHEA-COMP:13707"/>
        <dbReference type="ChEBI" id="CHEBI:15377"/>
        <dbReference type="ChEBI" id="CHEBI:29969"/>
        <dbReference type="ChEBI" id="CHEBI:35899"/>
        <dbReference type="ChEBI" id="CHEBI:137954"/>
    </reaction>
    <physiologicalReaction direction="left-to-right" evidence="15">
        <dbReference type="Rhea" id="RHEA:69173"/>
    </physiologicalReaction>
</comment>
<dbReference type="InterPro" id="IPR000286">
    <property type="entry name" value="HDACs"/>
</dbReference>
<comment type="catalytic activity">
    <reaction evidence="16">
        <text>N(6)-acetyl-L-lysyl-[histone] + H2O = L-lysyl-[histone] + acetate</text>
        <dbReference type="Rhea" id="RHEA:58196"/>
        <dbReference type="Rhea" id="RHEA-COMP:9845"/>
        <dbReference type="Rhea" id="RHEA-COMP:11338"/>
        <dbReference type="ChEBI" id="CHEBI:15377"/>
        <dbReference type="ChEBI" id="CHEBI:29969"/>
        <dbReference type="ChEBI" id="CHEBI:30089"/>
        <dbReference type="ChEBI" id="CHEBI:61930"/>
        <dbReference type="EC" id="3.5.1.98"/>
    </reaction>
    <physiologicalReaction direction="left-to-right" evidence="16">
        <dbReference type="Rhea" id="RHEA:58197"/>
    </physiologicalReaction>
</comment>
<keyword evidence="23" id="KW-1185">Reference proteome</keyword>
<evidence type="ECO:0000256" key="9">
    <source>
        <dbReference type="ARBA" id="ARBA00022801"/>
    </source>
</evidence>
<dbReference type="GO" id="GO:0005634">
    <property type="term" value="C:nucleus"/>
    <property type="evidence" value="ECO:0007669"/>
    <property type="project" value="UniProtKB-SubCell"/>
</dbReference>
<dbReference type="InterPro" id="IPR023696">
    <property type="entry name" value="Ureohydrolase_dom_sf"/>
</dbReference>
<dbReference type="AlphaFoldDB" id="A0ABD0Z2E1"/>
<keyword evidence="5" id="KW-0158">Chromosome</keyword>
<keyword evidence="11 17" id="KW-0805">Transcription regulation</keyword>
<dbReference type="GO" id="GO:0005737">
    <property type="term" value="C:cytoplasm"/>
    <property type="evidence" value="ECO:0007669"/>
    <property type="project" value="UniProtKB-SubCell"/>
</dbReference>
<evidence type="ECO:0000256" key="8">
    <source>
        <dbReference type="ARBA" id="ARBA00022723"/>
    </source>
</evidence>
<dbReference type="GO" id="GO:0046872">
    <property type="term" value="F:metal ion binding"/>
    <property type="evidence" value="ECO:0007669"/>
    <property type="project" value="UniProtKB-KW"/>
</dbReference>
<comment type="cofactor">
    <cofactor evidence="1">
        <name>a divalent metal cation</name>
        <dbReference type="ChEBI" id="CHEBI:60240"/>
    </cofactor>
</comment>
<dbReference type="Gene3D" id="3.40.800.20">
    <property type="entry name" value="Histone deacetylase domain"/>
    <property type="match status" value="1"/>
</dbReference>
<evidence type="ECO:0000256" key="12">
    <source>
        <dbReference type="ARBA" id="ARBA00023163"/>
    </source>
</evidence>
<evidence type="ECO:0000256" key="5">
    <source>
        <dbReference type="ARBA" id="ARBA00022454"/>
    </source>
</evidence>
<dbReference type="FunFam" id="3.40.800.20:FF:000006">
    <property type="entry name" value="Histone deacetylase 8"/>
    <property type="match status" value="1"/>
</dbReference>
<feature type="binding site" evidence="20">
    <location>
        <position position="191"/>
    </location>
    <ligand>
        <name>a divalent metal cation</name>
        <dbReference type="ChEBI" id="CHEBI:60240"/>
    </ligand>
</feature>
<sequence length="389" mass="44079">MEVDVYQECNSKKRKNEDQLVKDKYLPQVGIVYDEKLFQISSKVPQLNHRADMVHELIKAYDLLRNMTIYEYKPATDTDINSFHSFDFIEYLKMINNLYTEEDDIDLEYGFGYDCPPLDGIYDYVCAIVGSTLSAARALIRKEVDIAINWCGGWHHAQRDLVEGFCYVNDIVIAILELRTAFDKVLYVDLDIHHCNGVQDSFAYTKKVLTLSFHKFEPGFYPCTGDVTDIGFGRGQYYTVNVPLSDGITDVQYCSLFDRIIKMVKKGFPPDAIVVQCGADGLAGDPLGGFNLTPKAYGHCVKTLMDFKKPTLILGGGGYNLPNTAKCWTYITSVIIGCELHNDIPEHEYFTNYGPSYELAVSPNNRKDNNEPSDIQRIVDCVKGNIKIF</sequence>
<dbReference type="SUPFAM" id="SSF52768">
    <property type="entry name" value="Arginase/deacetylase"/>
    <property type="match status" value="1"/>
</dbReference>
<dbReference type="GO" id="GO:0005694">
    <property type="term" value="C:chromosome"/>
    <property type="evidence" value="ECO:0007669"/>
    <property type="project" value="UniProtKB-SubCell"/>
</dbReference>
<evidence type="ECO:0000256" key="2">
    <source>
        <dbReference type="ARBA" id="ARBA00004123"/>
    </source>
</evidence>
<dbReference type="EC" id="3.5.1.98" evidence="17"/>
<evidence type="ECO:0000256" key="14">
    <source>
        <dbReference type="ARBA" id="ARBA00049136"/>
    </source>
</evidence>
<keyword evidence="13 17" id="KW-0539">Nucleus</keyword>
<evidence type="ECO:0000256" key="1">
    <source>
        <dbReference type="ARBA" id="ARBA00001968"/>
    </source>
</evidence>
<evidence type="ECO:0000256" key="6">
    <source>
        <dbReference type="ARBA" id="ARBA00022490"/>
    </source>
</evidence>
<accession>A0ABD0Z2E1</accession>
<evidence type="ECO:0000313" key="23">
    <source>
        <dbReference type="Proteomes" id="UP001558652"/>
    </source>
</evidence>
<keyword evidence="10 17" id="KW-0156">Chromatin regulator</keyword>
<organism evidence="22 23">
    <name type="scientific">Ranatra chinensis</name>
    <dbReference type="NCBI Taxonomy" id="642074"/>
    <lineage>
        <taxon>Eukaryota</taxon>
        <taxon>Metazoa</taxon>
        <taxon>Ecdysozoa</taxon>
        <taxon>Arthropoda</taxon>
        <taxon>Hexapoda</taxon>
        <taxon>Insecta</taxon>
        <taxon>Pterygota</taxon>
        <taxon>Neoptera</taxon>
        <taxon>Paraneoptera</taxon>
        <taxon>Hemiptera</taxon>
        <taxon>Heteroptera</taxon>
        <taxon>Panheteroptera</taxon>
        <taxon>Nepomorpha</taxon>
        <taxon>Nepidae</taxon>
        <taxon>Ranatrinae</taxon>
        <taxon>Ranatra</taxon>
    </lineage>
</organism>
<evidence type="ECO:0000256" key="3">
    <source>
        <dbReference type="ARBA" id="ARBA00004286"/>
    </source>
</evidence>
<dbReference type="PANTHER" id="PTHR10625">
    <property type="entry name" value="HISTONE DEACETYLASE HDAC1-RELATED"/>
    <property type="match status" value="1"/>
</dbReference>
<name>A0ABD0Z2E1_9HEMI</name>
<keyword evidence="7" id="KW-0678">Repressor</keyword>
<dbReference type="GO" id="GO:0141221">
    <property type="term" value="F:histone deacetylase activity, hydrolytic mechanism"/>
    <property type="evidence" value="ECO:0007669"/>
    <property type="project" value="UniProtKB-EC"/>
</dbReference>
<dbReference type="InterPro" id="IPR003084">
    <property type="entry name" value="HDAC_I/II"/>
</dbReference>
<dbReference type="Pfam" id="PF00850">
    <property type="entry name" value="Hist_deacetyl"/>
    <property type="match status" value="1"/>
</dbReference>
<comment type="subcellular location">
    <subcellularLocation>
        <location evidence="3">Chromosome</location>
    </subcellularLocation>
    <subcellularLocation>
        <location evidence="4">Cytoplasm</location>
    </subcellularLocation>
    <subcellularLocation>
        <location evidence="2 17">Nucleus</location>
    </subcellularLocation>
</comment>
<evidence type="ECO:0000259" key="21">
    <source>
        <dbReference type="Pfam" id="PF00850"/>
    </source>
</evidence>
<comment type="similarity">
    <text evidence="17">Belongs to the histone deacetylase family. HD Type 1 subfamily.</text>
</comment>
<feature type="binding site" evidence="20">
    <location>
        <position position="280"/>
    </location>
    <ligand>
        <name>a divalent metal cation</name>
        <dbReference type="ChEBI" id="CHEBI:60240"/>
    </ligand>
</feature>
<evidence type="ECO:0000256" key="11">
    <source>
        <dbReference type="ARBA" id="ARBA00023015"/>
    </source>
</evidence>
<dbReference type="PIRSF" id="PIRSF037913">
    <property type="entry name" value="His_deacetylse_1"/>
    <property type="match status" value="1"/>
</dbReference>
<comment type="caution">
    <text evidence="22">The sequence shown here is derived from an EMBL/GenBank/DDBJ whole genome shotgun (WGS) entry which is preliminary data.</text>
</comment>
<dbReference type="Proteomes" id="UP001558652">
    <property type="component" value="Unassembled WGS sequence"/>
</dbReference>
<dbReference type="EMBL" id="JBFDAA010000003">
    <property type="protein sequence ID" value="KAL1138657.1"/>
    <property type="molecule type" value="Genomic_DNA"/>
</dbReference>
<feature type="binding site" evidence="19">
    <location>
        <position position="319"/>
    </location>
    <ligand>
        <name>substrate</name>
    </ligand>
</feature>
<evidence type="ECO:0000256" key="16">
    <source>
        <dbReference type="ARBA" id="ARBA00049416"/>
    </source>
</evidence>
<evidence type="ECO:0000256" key="20">
    <source>
        <dbReference type="PIRSR" id="PIRSR037913-3"/>
    </source>
</evidence>
<feature type="domain" description="Histone deacetylase" evidence="21">
    <location>
        <begin position="48"/>
        <end position="334"/>
    </location>
</feature>
<dbReference type="PANTHER" id="PTHR10625:SF14">
    <property type="entry name" value="HISTONE DEACETYLASE 8"/>
    <property type="match status" value="1"/>
</dbReference>
<evidence type="ECO:0000256" key="19">
    <source>
        <dbReference type="PIRSR" id="PIRSR037913-2"/>
    </source>
</evidence>
<dbReference type="InterPro" id="IPR037138">
    <property type="entry name" value="His_deacetylse_dom_sf"/>
</dbReference>
<feature type="binding site" evidence="20">
    <location>
        <position position="193"/>
    </location>
    <ligand>
        <name>a divalent metal cation</name>
        <dbReference type="ChEBI" id="CHEBI:60240"/>
    </ligand>
</feature>
<keyword evidence="8 20" id="KW-0479">Metal-binding</keyword>
<evidence type="ECO:0000256" key="7">
    <source>
        <dbReference type="ARBA" id="ARBA00022491"/>
    </source>
</evidence>
<evidence type="ECO:0000256" key="4">
    <source>
        <dbReference type="ARBA" id="ARBA00004496"/>
    </source>
</evidence>
<evidence type="ECO:0000313" key="22">
    <source>
        <dbReference type="EMBL" id="KAL1138657.1"/>
    </source>
</evidence>
<keyword evidence="12 17" id="KW-0804">Transcription</keyword>
<dbReference type="InterPro" id="IPR023801">
    <property type="entry name" value="His_deacetylse_dom"/>
</dbReference>
<evidence type="ECO:0000256" key="15">
    <source>
        <dbReference type="ARBA" id="ARBA00049193"/>
    </source>
</evidence>
<evidence type="ECO:0000256" key="10">
    <source>
        <dbReference type="ARBA" id="ARBA00022853"/>
    </source>
</evidence>
<dbReference type="PRINTS" id="PR01271">
    <property type="entry name" value="HISDACETLASE"/>
</dbReference>
<feature type="binding site" evidence="19">
    <location>
        <position position="114"/>
    </location>
    <ligand>
        <name>substrate</name>
    </ligand>
</feature>
<feature type="active site" description="Proton acceptor" evidence="18">
    <location>
        <position position="156"/>
    </location>
</feature>
<keyword evidence="9 17" id="KW-0378">Hydrolase</keyword>
<protein>
    <recommendedName>
        <fullName evidence="17">Histone deacetylase</fullName>
        <ecNumber evidence="17">3.5.1.98</ecNumber>
    </recommendedName>
</protein>
<reference evidence="22 23" key="1">
    <citation type="submission" date="2024-07" db="EMBL/GenBank/DDBJ databases">
        <title>Chromosome-level genome assembly of the water stick insect Ranatra chinensis (Heteroptera: Nepidae).</title>
        <authorList>
            <person name="Liu X."/>
        </authorList>
    </citation>
    <scope>NUCLEOTIDE SEQUENCE [LARGE SCALE GENOMIC DNA]</scope>
    <source>
        <strain evidence="22">Cailab_2021Rc</strain>
        <tissue evidence="22">Muscle</tissue>
    </source>
</reference>
<feature type="binding site" evidence="19">
    <location>
        <position position="164"/>
    </location>
    <ligand>
        <name>substrate</name>
    </ligand>
</feature>
<gene>
    <name evidence="22" type="ORF">AAG570_008719</name>
</gene>
<evidence type="ECO:0000256" key="13">
    <source>
        <dbReference type="ARBA" id="ARBA00023242"/>
    </source>
</evidence>